<dbReference type="AlphaFoldDB" id="A0A0A9H7M6"/>
<reference evidence="1" key="2">
    <citation type="journal article" date="2015" name="Data Brief">
        <title>Shoot transcriptome of the giant reed, Arundo donax.</title>
        <authorList>
            <person name="Barrero R.A."/>
            <person name="Guerrero F.D."/>
            <person name="Moolhuijzen P."/>
            <person name="Goolsby J.A."/>
            <person name="Tidwell J."/>
            <person name="Bellgard S.E."/>
            <person name="Bellgard M.I."/>
        </authorList>
    </citation>
    <scope>NUCLEOTIDE SEQUENCE</scope>
    <source>
        <tissue evidence="1">Shoot tissue taken approximately 20 cm above the soil surface</tissue>
    </source>
</reference>
<protein>
    <submittedName>
        <fullName evidence="1">Uncharacterized protein</fullName>
    </submittedName>
</protein>
<sequence length="53" mass="6008">MKILAFVSCKSDTEQVKLKDSVICKKDFSRKLLHLSAMGTYFVNSCSQCLFQS</sequence>
<proteinExistence type="predicted"/>
<reference evidence="1" key="1">
    <citation type="submission" date="2014-09" db="EMBL/GenBank/DDBJ databases">
        <authorList>
            <person name="Magalhaes I.L.F."/>
            <person name="Oliveira U."/>
            <person name="Santos F.R."/>
            <person name="Vidigal T.H.D.A."/>
            <person name="Brescovit A.D."/>
            <person name="Santos A.J."/>
        </authorList>
    </citation>
    <scope>NUCLEOTIDE SEQUENCE</scope>
    <source>
        <tissue evidence="1">Shoot tissue taken approximately 20 cm above the soil surface</tissue>
    </source>
</reference>
<evidence type="ECO:0000313" key="1">
    <source>
        <dbReference type="EMBL" id="JAE33175.1"/>
    </source>
</evidence>
<name>A0A0A9H7M6_ARUDO</name>
<dbReference type="EMBL" id="GBRH01164721">
    <property type="protein sequence ID" value="JAE33175.1"/>
    <property type="molecule type" value="Transcribed_RNA"/>
</dbReference>
<accession>A0A0A9H7M6</accession>
<organism evidence="1">
    <name type="scientific">Arundo donax</name>
    <name type="common">Giant reed</name>
    <name type="synonym">Donax arundinaceus</name>
    <dbReference type="NCBI Taxonomy" id="35708"/>
    <lineage>
        <taxon>Eukaryota</taxon>
        <taxon>Viridiplantae</taxon>
        <taxon>Streptophyta</taxon>
        <taxon>Embryophyta</taxon>
        <taxon>Tracheophyta</taxon>
        <taxon>Spermatophyta</taxon>
        <taxon>Magnoliopsida</taxon>
        <taxon>Liliopsida</taxon>
        <taxon>Poales</taxon>
        <taxon>Poaceae</taxon>
        <taxon>PACMAD clade</taxon>
        <taxon>Arundinoideae</taxon>
        <taxon>Arundineae</taxon>
        <taxon>Arundo</taxon>
    </lineage>
</organism>